<keyword evidence="2" id="KW-1185">Reference proteome</keyword>
<name>A0A2R3Z2F6_9FLAO</name>
<dbReference type="RefSeq" id="WP_107011222.1">
    <property type="nucleotide sequence ID" value="NZ_CP028136.1"/>
</dbReference>
<evidence type="ECO:0000313" key="1">
    <source>
        <dbReference type="EMBL" id="AVR44444.1"/>
    </source>
</evidence>
<dbReference type="Proteomes" id="UP000241507">
    <property type="component" value="Chromosome"/>
</dbReference>
<accession>A0A2R3Z2F6</accession>
<evidence type="ECO:0000313" key="2">
    <source>
        <dbReference type="Proteomes" id="UP000241507"/>
    </source>
</evidence>
<reference evidence="2" key="1">
    <citation type="submission" date="2018-03" db="EMBL/GenBank/DDBJ databases">
        <title>Gramella fulva sp. nov., isolated from a dry surface of tidal flat.</title>
        <authorList>
            <person name="Hwang S.H."/>
            <person name="Hwang W.M."/>
            <person name="Kang K."/>
            <person name="Ahn T.-Y."/>
        </authorList>
    </citation>
    <scope>NUCLEOTIDE SEQUENCE [LARGE SCALE GENOMIC DNA]</scope>
    <source>
        <strain evidence="2">SH35</strain>
    </source>
</reference>
<proteinExistence type="predicted"/>
<dbReference type="OrthoDB" id="1121396at2"/>
<dbReference type="EMBL" id="CP028136">
    <property type="protein sequence ID" value="AVR44444.1"/>
    <property type="molecule type" value="Genomic_DNA"/>
</dbReference>
<protein>
    <submittedName>
        <fullName evidence="1">Uncharacterized protein</fullName>
    </submittedName>
</protein>
<dbReference type="KEGG" id="grs:C7S20_03750"/>
<organism evidence="1 2">
    <name type="scientific">Christiangramia fulva</name>
    <dbReference type="NCBI Taxonomy" id="2126553"/>
    <lineage>
        <taxon>Bacteria</taxon>
        <taxon>Pseudomonadati</taxon>
        <taxon>Bacteroidota</taxon>
        <taxon>Flavobacteriia</taxon>
        <taxon>Flavobacteriales</taxon>
        <taxon>Flavobacteriaceae</taxon>
        <taxon>Christiangramia</taxon>
    </lineage>
</organism>
<sequence>MKTFILLLLLTFNPFPKQAQEDCPCCSSEHHEFDFWIGEWEVFNEKGDKIGENLVEALEDHCIISENWKGATGTSGKSFSYYDSKDQTWNQLWISNSGNILKLKGTASKGKMVLKSDLQESEKGKFYNQVTWTKNPDGSVTQNWILLDENGKKIGKAFKGIYKKKN</sequence>
<gene>
    <name evidence="1" type="ORF">C7S20_03750</name>
</gene>
<dbReference type="AlphaFoldDB" id="A0A2R3Z2F6"/>